<reference evidence="1 2" key="1">
    <citation type="submission" date="2023-10" db="EMBL/GenBank/DDBJ databases">
        <title>Virgibacillus halophilus 5B73C genome.</title>
        <authorList>
            <person name="Miliotis G."/>
            <person name="Sengupta P."/>
            <person name="Hameed A."/>
            <person name="Chuvochina M."/>
            <person name="Mcdonagh F."/>
            <person name="Simpson A.C."/>
            <person name="Singh N.K."/>
            <person name="Rekha P.D."/>
            <person name="Raman K."/>
            <person name="Hugenholtz P."/>
            <person name="Venkateswaran K."/>
        </authorList>
    </citation>
    <scope>NUCLEOTIDE SEQUENCE [LARGE SCALE GENOMIC DNA]</scope>
    <source>
        <strain evidence="1 2">5B73C</strain>
    </source>
</reference>
<gene>
    <name evidence="1" type="ORF">RWE15_06545</name>
</gene>
<evidence type="ECO:0000313" key="2">
    <source>
        <dbReference type="Proteomes" id="UP001281447"/>
    </source>
</evidence>
<evidence type="ECO:0008006" key="3">
    <source>
        <dbReference type="Google" id="ProtNLM"/>
    </source>
</evidence>
<protein>
    <recommendedName>
        <fullName evidence="3">Transposase</fullName>
    </recommendedName>
</protein>
<evidence type="ECO:0000313" key="1">
    <source>
        <dbReference type="EMBL" id="MDY0394205.1"/>
    </source>
</evidence>
<comment type="caution">
    <text evidence="1">The sequence shown here is derived from an EMBL/GenBank/DDBJ whole genome shotgun (WGS) entry which is preliminary data.</text>
</comment>
<name>A0ABU5C4E6_9BACI</name>
<proteinExistence type="predicted"/>
<organism evidence="1 2">
    <name type="scientific">Tigheibacillus halophilus</name>
    <dbReference type="NCBI Taxonomy" id="361280"/>
    <lineage>
        <taxon>Bacteria</taxon>
        <taxon>Bacillati</taxon>
        <taxon>Bacillota</taxon>
        <taxon>Bacilli</taxon>
        <taxon>Bacillales</taxon>
        <taxon>Bacillaceae</taxon>
        <taxon>Tigheibacillus</taxon>
    </lineage>
</organism>
<accession>A0ABU5C4E6</accession>
<dbReference type="Proteomes" id="UP001281447">
    <property type="component" value="Unassembled WGS sequence"/>
</dbReference>
<sequence length="45" mass="5338">MADRRAASTKYPVVLTIHIHLNYSKLVYGFLPEMDEQGMERNKQW</sequence>
<keyword evidence="2" id="KW-1185">Reference proteome</keyword>
<dbReference type="EMBL" id="JAWDIP010000003">
    <property type="protein sequence ID" value="MDY0394205.1"/>
    <property type="molecule type" value="Genomic_DNA"/>
</dbReference>